<organism evidence="3 4">
    <name type="scientific">Staphylococcus hyicus</name>
    <dbReference type="NCBI Taxonomy" id="1284"/>
    <lineage>
        <taxon>Bacteria</taxon>
        <taxon>Bacillati</taxon>
        <taxon>Bacillota</taxon>
        <taxon>Bacilli</taxon>
        <taxon>Bacillales</taxon>
        <taxon>Staphylococcaceae</taxon>
        <taxon>Staphylococcus</taxon>
    </lineage>
</organism>
<protein>
    <submittedName>
        <fullName evidence="3">Competence protein CoiA</fullName>
    </submittedName>
</protein>
<dbReference type="InterPro" id="IPR010330">
    <property type="entry name" value="CoiA_nuc"/>
</dbReference>
<dbReference type="STRING" id="1284.SHYC_09345"/>
<gene>
    <name evidence="3" type="ORF">BUZ57_07370</name>
</gene>
<evidence type="ECO:0000259" key="2">
    <source>
        <dbReference type="Pfam" id="PF25164"/>
    </source>
</evidence>
<dbReference type="EMBL" id="QXVO01000020">
    <property type="protein sequence ID" value="RIO45479.1"/>
    <property type="molecule type" value="Genomic_DNA"/>
</dbReference>
<dbReference type="Pfam" id="PF25164">
    <property type="entry name" value="CoiA_N"/>
    <property type="match status" value="1"/>
</dbReference>
<evidence type="ECO:0000313" key="3">
    <source>
        <dbReference type="EMBL" id="RIO45479.1"/>
    </source>
</evidence>
<sequence length="349" mass="40610">MIISYKILNRFRSKSAPFNEYNYEVMLMLTAMDLHKNQVHACDASKQGQYYCLICKAQLILKKGVKMVPHFAHQAQSLHSNHYGGESIRHQTMKYGLYTSLKQYYNDVRLEPYVETIQQIPDIIVDRWALEIQLSAMSIGSFQKRTEKLSQLGYHVLWLTELPKLSHGMYNLTQRHQACIDPYTHTLYSLSDDGTEIIELSQLLPIKANRFIGIQQSVHVKDWLTHINMNNCSLTVVKKLSRLHIKAFLTQCRLKHSVLEPHLSLMYQLQMTDEQVVKLTGFVFPEQIYFTTHPILWQLTALKALKDGVIPHTSVKQCLKSRVFADKKIDYVHKMNMMIHAYLKILNVT</sequence>
<feature type="domain" description="Competence protein CoiA-like N-terminal" evidence="2">
    <location>
        <begin position="39"/>
        <end position="77"/>
    </location>
</feature>
<name>A0A418JIG8_STAHY</name>
<dbReference type="Pfam" id="PF06054">
    <property type="entry name" value="CoiA_nuc"/>
    <property type="match status" value="1"/>
</dbReference>
<evidence type="ECO:0000313" key="4">
    <source>
        <dbReference type="Proteomes" id="UP000285625"/>
    </source>
</evidence>
<reference evidence="3 4" key="1">
    <citation type="journal article" date="2016" name="Front. Microbiol.">
        <title>Comprehensive Phylogenetic Analysis of Bovine Non-aureus Staphylococci Species Based on Whole-Genome Sequencing.</title>
        <authorList>
            <person name="Naushad S."/>
            <person name="Barkema H.W."/>
            <person name="Luby C."/>
            <person name="Condas L.A."/>
            <person name="Nobrega D.B."/>
            <person name="Carson D.A."/>
            <person name="De Buck J."/>
        </authorList>
    </citation>
    <scope>NUCLEOTIDE SEQUENCE [LARGE SCALE GENOMIC DNA]</scope>
    <source>
        <strain evidence="3 4">SNUC 5959</strain>
    </source>
</reference>
<evidence type="ECO:0000259" key="1">
    <source>
        <dbReference type="Pfam" id="PF06054"/>
    </source>
</evidence>
<dbReference type="InterPro" id="IPR057253">
    <property type="entry name" value="CoiA-like_N"/>
</dbReference>
<proteinExistence type="predicted"/>
<dbReference type="AlphaFoldDB" id="A0A418JIG8"/>
<accession>A0A418JIG8</accession>
<dbReference type="Proteomes" id="UP000285625">
    <property type="component" value="Unassembled WGS sequence"/>
</dbReference>
<comment type="caution">
    <text evidence="3">The sequence shown here is derived from an EMBL/GenBank/DDBJ whole genome shotgun (WGS) entry which is preliminary data.</text>
</comment>
<feature type="domain" description="Competence protein CoiA nuclease-like" evidence="1">
    <location>
        <begin position="86"/>
        <end position="221"/>
    </location>
</feature>